<keyword evidence="2" id="KW-0472">Membrane</keyword>
<sequence>MSSSIISRPSVSHFLRFKSGRDKLMHVLQYYSRLEIWQLVKQNSSAIPKERWTRFMRQLVHARTLVRVGRGVEHMQTTVEAMSSNNDFFIRHVSALHQLLSAARRTFDIATLLDNLGLCSWKAARLTQGQAARFRLGAVLCGLFTQLYCLLRVSQKGKAWLDADAKTHVSCDRFISNLQILAHLCDLVTSSSAVGLTQLDGRVIGVCGINIRHPRNFRHTHGVITETGIAVLRT</sequence>
<keyword evidence="3" id="KW-0576">Peroxisome</keyword>
<evidence type="ECO:0000256" key="4">
    <source>
        <dbReference type="ARBA" id="ARBA00046271"/>
    </source>
</evidence>
<dbReference type="Pfam" id="PF05648">
    <property type="entry name" value="PEX11"/>
    <property type="match status" value="1"/>
</dbReference>
<dbReference type="PANTHER" id="PTHR12652:SF50">
    <property type="entry name" value="PEROXIN 11"/>
    <property type="match status" value="1"/>
</dbReference>
<dbReference type="OrthoDB" id="411017at2759"/>
<proteinExistence type="predicted"/>
<evidence type="ECO:0000313" key="6">
    <source>
        <dbReference type="Proteomes" id="UP000717696"/>
    </source>
</evidence>
<organism evidence="5 6">
    <name type="scientific">Dactylonectria estremocensis</name>
    <dbReference type="NCBI Taxonomy" id="1079267"/>
    <lineage>
        <taxon>Eukaryota</taxon>
        <taxon>Fungi</taxon>
        <taxon>Dikarya</taxon>
        <taxon>Ascomycota</taxon>
        <taxon>Pezizomycotina</taxon>
        <taxon>Sordariomycetes</taxon>
        <taxon>Hypocreomycetidae</taxon>
        <taxon>Hypocreales</taxon>
        <taxon>Nectriaceae</taxon>
        <taxon>Dactylonectria</taxon>
    </lineage>
</organism>
<evidence type="ECO:0000256" key="1">
    <source>
        <dbReference type="ARBA" id="ARBA00022593"/>
    </source>
</evidence>
<dbReference type="GO" id="GO:0005778">
    <property type="term" value="C:peroxisomal membrane"/>
    <property type="evidence" value="ECO:0007669"/>
    <property type="project" value="UniProtKB-SubCell"/>
</dbReference>
<name>A0A9P9E7X9_9HYPO</name>
<dbReference type="PANTHER" id="PTHR12652">
    <property type="entry name" value="PEROXISOMAL BIOGENESIS FACTOR 11"/>
    <property type="match status" value="1"/>
</dbReference>
<reference evidence="5" key="1">
    <citation type="journal article" date="2021" name="Nat. Commun.">
        <title>Genetic determinants of endophytism in the Arabidopsis root mycobiome.</title>
        <authorList>
            <person name="Mesny F."/>
            <person name="Miyauchi S."/>
            <person name="Thiergart T."/>
            <person name="Pickel B."/>
            <person name="Atanasova L."/>
            <person name="Karlsson M."/>
            <person name="Huettel B."/>
            <person name="Barry K.W."/>
            <person name="Haridas S."/>
            <person name="Chen C."/>
            <person name="Bauer D."/>
            <person name="Andreopoulos W."/>
            <person name="Pangilinan J."/>
            <person name="LaButti K."/>
            <person name="Riley R."/>
            <person name="Lipzen A."/>
            <person name="Clum A."/>
            <person name="Drula E."/>
            <person name="Henrissat B."/>
            <person name="Kohler A."/>
            <person name="Grigoriev I.V."/>
            <person name="Martin F.M."/>
            <person name="Hacquard S."/>
        </authorList>
    </citation>
    <scope>NUCLEOTIDE SEQUENCE</scope>
    <source>
        <strain evidence="5">MPI-CAGE-AT-0021</strain>
    </source>
</reference>
<comment type="caution">
    <text evidence="5">The sequence shown here is derived from an EMBL/GenBank/DDBJ whole genome shotgun (WGS) entry which is preliminary data.</text>
</comment>
<dbReference type="Proteomes" id="UP000717696">
    <property type="component" value="Unassembled WGS sequence"/>
</dbReference>
<dbReference type="EMBL" id="JAGMUU010000019">
    <property type="protein sequence ID" value="KAH7131606.1"/>
    <property type="molecule type" value="Genomic_DNA"/>
</dbReference>
<protein>
    <submittedName>
        <fullName evidence="5">Peroxisomal biogenesis factor 11</fullName>
    </submittedName>
</protein>
<keyword evidence="1" id="KW-0962">Peroxisome biogenesis</keyword>
<dbReference type="AlphaFoldDB" id="A0A9P9E7X9"/>
<comment type="subcellular location">
    <subcellularLocation>
        <location evidence="4">Peroxisome membrane</location>
    </subcellularLocation>
</comment>
<dbReference type="GO" id="GO:0016559">
    <property type="term" value="P:peroxisome fission"/>
    <property type="evidence" value="ECO:0007669"/>
    <property type="project" value="InterPro"/>
</dbReference>
<accession>A0A9P9E7X9</accession>
<evidence type="ECO:0000256" key="2">
    <source>
        <dbReference type="ARBA" id="ARBA00023136"/>
    </source>
</evidence>
<keyword evidence="6" id="KW-1185">Reference proteome</keyword>
<gene>
    <name evidence="5" type="ORF">B0J13DRAFT_642425</name>
</gene>
<evidence type="ECO:0000256" key="3">
    <source>
        <dbReference type="ARBA" id="ARBA00023140"/>
    </source>
</evidence>
<dbReference type="InterPro" id="IPR008733">
    <property type="entry name" value="PEX11"/>
</dbReference>
<evidence type="ECO:0000313" key="5">
    <source>
        <dbReference type="EMBL" id="KAH7131606.1"/>
    </source>
</evidence>